<dbReference type="EMBL" id="LITS01000016">
    <property type="protein sequence ID" value="OAA85880.1"/>
    <property type="molecule type" value="Genomic_DNA"/>
</dbReference>
<dbReference type="Proteomes" id="UP000077020">
    <property type="component" value="Unassembled WGS sequence"/>
</dbReference>
<proteinExistence type="predicted"/>
<accession>A0ABX2TS76</accession>
<sequence length="35" mass="4166">MYKVNELYENKFRLFLSCIPIVDRGAALLCLKYIK</sequence>
<comment type="caution">
    <text evidence="1">The sequence shown here is derived from an EMBL/GenBank/DDBJ whole genome shotgun (WGS) entry which is preliminary data.</text>
</comment>
<name>A0ABX2TS76_CLOLD</name>
<evidence type="ECO:0000313" key="2">
    <source>
        <dbReference type="Proteomes" id="UP000077020"/>
    </source>
</evidence>
<evidence type="ECO:0000313" key="1">
    <source>
        <dbReference type="EMBL" id="OAA85880.1"/>
    </source>
</evidence>
<protein>
    <submittedName>
        <fullName evidence="1">Uncharacterized protein</fullName>
    </submittedName>
</protein>
<organism evidence="1 2">
    <name type="scientific">Clostridium ljungdahlii (strain ATCC 55383 / DSM 13528 / PETC)</name>
    <dbReference type="NCBI Taxonomy" id="748727"/>
    <lineage>
        <taxon>Bacteria</taxon>
        <taxon>Bacillati</taxon>
        <taxon>Bacillota</taxon>
        <taxon>Clostridia</taxon>
        <taxon>Eubacteriales</taxon>
        <taxon>Clostridiaceae</taxon>
        <taxon>Clostridium</taxon>
    </lineage>
</organism>
<gene>
    <name evidence="1" type="ORF">WX45_00085</name>
</gene>
<reference evidence="1 2" key="1">
    <citation type="journal article" date="2016" name="Biotechnol. Bioeng.">
        <title>Traits of selected Clostridium strains for syngas fermentation to ethanol.</title>
        <authorList>
            <person name="Martin M.E."/>
            <person name="Richter H."/>
            <person name="Saha S."/>
            <person name="Angenent L.T."/>
        </authorList>
    </citation>
    <scope>NUCLEOTIDE SEQUENCE [LARGE SCALE GENOMIC DNA]</scope>
    <source>
        <strain evidence="1 2">PETC</strain>
    </source>
</reference>
<keyword evidence="2" id="KW-1185">Reference proteome</keyword>